<dbReference type="AlphaFoldDB" id="A0A0F7K3N9"/>
<dbReference type="GO" id="GO:0044780">
    <property type="term" value="P:bacterial-type flagellum assembly"/>
    <property type="evidence" value="ECO:0007669"/>
    <property type="project" value="UniProtKB-UniRule"/>
</dbReference>
<accession>A0A0F7K3N9</accession>
<dbReference type="InterPro" id="IPR024046">
    <property type="entry name" value="Flagellar_assmbl_FliW_dom_sf"/>
</dbReference>
<keyword evidence="2 4" id="KW-1005">Bacterial flagellum biogenesis</keyword>
<dbReference type="HAMAP" id="MF_01185">
    <property type="entry name" value="FliW"/>
    <property type="match status" value="1"/>
</dbReference>
<dbReference type="KEGG" id="seds:AAY24_07695"/>
<dbReference type="Proteomes" id="UP000034410">
    <property type="component" value="Chromosome"/>
</dbReference>
<dbReference type="SUPFAM" id="SSF141457">
    <property type="entry name" value="BH3618-like"/>
    <property type="match status" value="1"/>
</dbReference>
<evidence type="ECO:0000256" key="3">
    <source>
        <dbReference type="ARBA" id="ARBA00022845"/>
    </source>
</evidence>
<protein>
    <recommendedName>
        <fullName evidence="4">Flagellar assembly factor FliW</fullName>
    </recommendedName>
</protein>
<dbReference type="RefSeq" id="WP_046861120.1">
    <property type="nucleotide sequence ID" value="NZ_CP011412.1"/>
</dbReference>
<sequence length="144" mass="16105">MKIESTESENRIGGADTPIIFPQGIPGFEDDRAFRLFHQQADALVGYLESVDNPDLVLSVLAPESLNIFYEFTLSDEEQALLELERPEDVVLLVVAYRQERGDNRPGGAVNASFMAPLVINAERRLGLQKLLYNAERRITIQAS</sequence>
<dbReference type="PANTHER" id="PTHR39190">
    <property type="entry name" value="FLAGELLAR ASSEMBLY FACTOR FLIW"/>
    <property type="match status" value="1"/>
</dbReference>
<dbReference type="EMBL" id="CP011412">
    <property type="protein sequence ID" value="AKH22124.1"/>
    <property type="molecule type" value="Genomic_DNA"/>
</dbReference>
<reference evidence="5 6" key="1">
    <citation type="journal article" date="2015" name="Genome Announc.">
        <title>Complete Genome Sequence of Sedimenticola thiotaurini Strain SIP-G1, a Polyphosphate- and Polyhydroxyalkanoate-Accumulating Sulfur-Oxidizing Gammaproteobacterium Isolated from Salt Marsh Sediments.</title>
        <authorList>
            <person name="Flood B.E."/>
            <person name="Jones D.S."/>
            <person name="Bailey J.V."/>
        </authorList>
    </citation>
    <scope>NUCLEOTIDE SEQUENCE [LARGE SCALE GENOMIC DNA]</scope>
    <source>
        <strain evidence="5 6">SIP-G1</strain>
    </source>
</reference>
<keyword evidence="1 4" id="KW-0963">Cytoplasm</keyword>
<evidence type="ECO:0000313" key="6">
    <source>
        <dbReference type="Proteomes" id="UP000034410"/>
    </source>
</evidence>
<evidence type="ECO:0000256" key="4">
    <source>
        <dbReference type="HAMAP-Rule" id="MF_01185"/>
    </source>
</evidence>
<comment type="subunit">
    <text evidence="4">Interacts with translational regulator CsrA and flagellin(s).</text>
</comment>
<keyword evidence="6" id="KW-1185">Reference proteome</keyword>
<comment type="function">
    <text evidence="4">Acts as an anti-CsrA protein, binds CsrA and prevents it from repressing translation of its target genes, one of which is flagellin. Binds to flagellin and participates in the assembly of the flagellum.</text>
</comment>
<evidence type="ECO:0000256" key="1">
    <source>
        <dbReference type="ARBA" id="ARBA00022490"/>
    </source>
</evidence>
<evidence type="ECO:0000313" key="5">
    <source>
        <dbReference type="EMBL" id="AKH22124.1"/>
    </source>
</evidence>
<organism evidence="5 6">
    <name type="scientific">Sedimenticola thiotaurini</name>
    <dbReference type="NCBI Taxonomy" id="1543721"/>
    <lineage>
        <taxon>Bacteria</taxon>
        <taxon>Pseudomonadati</taxon>
        <taxon>Pseudomonadota</taxon>
        <taxon>Gammaproteobacteria</taxon>
        <taxon>Chromatiales</taxon>
        <taxon>Sedimenticolaceae</taxon>
        <taxon>Sedimenticola</taxon>
    </lineage>
</organism>
<name>A0A0F7K3N9_9GAMM</name>
<evidence type="ECO:0000256" key="2">
    <source>
        <dbReference type="ARBA" id="ARBA00022795"/>
    </source>
</evidence>
<comment type="similarity">
    <text evidence="4">Belongs to the FliW family.</text>
</comment>
<dbReference type="Pfam" id="PF02623">
    <property type="entry name" value="FliW"/>
    <property type="match status" value="1"/>
</dbReference>
<dbReference type="Gene3D" id="2.30.290.10">
    <property type="entry name" value="BH3618-like"/>
    <property type="match status" value="1"/>
</dbReference>
<keyword evidence="3 4" id="KW-0810">Translation regulation</keyword>
<proteinExistence type="inferred from homology"/>
<dbReference type="PANTHER" id="PTHR39190:SF1">
    <property type="entry name" value="FLAGELLAR ASSEMBLY FACTOR FLIW"/>
    <property type="match status" value="1"/>
</dbReference>
<dbReference type="GO" id="GO:0006417">
    <property type="term" value="P:regulation of translation"/>
    <property type="evidence" value="ECO:0007669"/>
    <property type="project" value="UniProtKB-KW"/>
</dbReference>
<dbReference type="GO" id="GO:0005737">
    <property type="term" value="C:cytoplasm"/>
    <property type="evidence" value="ECO:0007669"/>
    <property type="project" value="UniProtKB-SubCell"/>
</dbReference>
<dbReference type="InterPro" id="IPR003775">
    <property type="entry name" value="Flagellar_assembly_factor_FliW"/>
</dbReference>
<gene>
    <name evidence="4" type="primary">fliW</name>
    <name evidence="5" type="ORF">AAY24_07695</name>
</gene>
<keyword evidence="4" id="KW-0143">Chaperone</keyword>
<comment type="subcellular location">
    <subcellularLocation>
        <location evidence="4">Cytoplasm</location>
    </subcellularLocation>
</comment>